<evidence type="ECO:0000313" key="5">
    <source>
        <dbReference type="Proteomes" id="UP000006201"/>
    </source>
</evidence>
<dbReference type="InterPro" id="IPR001633">
    <property type="entry name" value="EAL_dom"/>
</dbReference>
<evidence type="ECO:0000259" key="3">
    <source>
        <dbReference type="PROSITE" id="PS50883"/>
    </source>
</evidence>
<dbReference type="SUPFAM" id="SSF52172">
    <property type="entry name" value="CheY-like"/>
    <property type="match status" value="1"/>
</dbReference>
<dbReference type="PANTHER" id="PTHR33121:SF70">
    <property type="entry name" value="SIGNALING PROTEIN YKOW"/>
    <property type="match status" value="1"/>
</dbReference>
<evidence type="ECO:0000313" key="4">
    <source>
        <dbReference type="EMBL" id="EAR28304.1"/>
    </source>
</evidence>
<comment type="caution">
    <text evidence="4">The sequence shown here is derived from an EMBL/GenBank/DDBJ whole genome shotgun (WGS) entry which is preliminary data.</text>
</comment>
<keyword evidence="5" id="KW-1185">Reference proteome</keyword>
<dbReference type="HOGENOM" id="CLU_000445_70_50_6"/>
<feature type="domain" description="EAL" evidence="3">
    <location>
        <begin position="487"/>
        <end position="740"/>
    </location>
</feature>
<dbReference type="AlphaFoldDB" id="A4CA96"/>
<evidence type="ECO:0000256" key="1">
    <source>
        <dbReference type="PROSITE-ProRule" id="PRU00169"/>
    </source>
</evidence>
<dbReference type="Gene3D" id="3.40.50.2300">
    <property type="match status" value="1"/>
</dbReference>
<dbReference type="Pfam" id="PF11849">
    <property type="entry name" value="DUF3369"/>
    <property type="match status" value="1"/>
</dbReference>
<keyword evidence="1" id="KW-0597">Phosphoprotein</keyword>
<dbReference type="PROSITE" id="PS50883">
    <property type="entry name" value="EAL"/>
    <property type="match status" value="1"/>
</dbReference>
<dbReference type="PANTHER" id="PTHR33121">
    <property type="entry name" value="CYCLIC DI-GMP PHOSPHODIESTERASE PDEF"/>
    <property type="match status" value="1"/>
</dbReference>
<dbReference type="SMART" id="SM00448">
    <property type="entry name" value="REC"/>
    <property type="match status" value="1"/>
</dbReference>
<dbReference type="CDD" id="cd01948">
    <property type="entry name" value="EAL"/>
    <property type="match status" value="1"/>
</dbReference>
<dbReference type="STRING" id="87626.PTD2_20852"/>
<feature type="domain" description="Response regulatory" evidence="2">
    <location>
        <begin position="26"/>
        <end position="151"/>
    </location>
</feature>
<dbReference type="GO" id="GO:0071111">
    <property type="term" value="F:cyclic-guanylate-specific phosphodiesterase activity"/>
    <property type="evidence" value="ECO:0007669"/>
    <property type="project" value="InterPro"/>
</dbReference>
<name>A4CA96_9GAMM</name>
<dbReference type="Proteomes" id="UP000006201">
    <property type="component" value="Unassembled WGS sequence"/>
</dbReference>
<dbReference type="SMART" id="SM00052">
    <property type="entry name" value="EAL"/>
    <property type="match status" value="1"/>
</dbReference>
<dbReference type="EMBL" id="AAOH01000004">
    <property type="protein sequence ID" value="EAR28304.1"/>
    <property type="molecule type" value="Genomic_DNA"/>
</dbReference>
<dbReference type="InterPro" id="IPR021800">
    <property type="entry name" value="DUF3369"/>
</dbReference>
<dbReference type="InterPro" id="IPR001789">
    <property type="entry name" value="Sig_transdc_resp-reg_receiver"/>
</dbReference>
<dbReference type="InterPro" id="IPR035919">
    <property type="entry name" value="EAL_sf"/>
</dbReference>
<feature type="modified residue" description="4-aspartylphosphate" evidence="1">
    <location>
        <position position="82"/>
    </location>
</feature>
<proteinExistence type="predicted"/>
<organism evidence="4 5">
    <name type="scientific">Pseudoalteromonas tunicata D2</name>
    <dbReference type="NCBI Taxonomy" id="87626"/>
    <lineage>
        <taxon>Bacteria</taxon>
        <taxon>Pseudomonadati</taxon>
        <taxon>Pseudomonadota</taxon>
        <taxon>Gammaproteobacteria</taxon>
        <taxon>Alteromonadales</taxon>
        <taxon>Pseudoalteromonadaceae</taxon>
        <taxon>Pseudoalteromonas</taxon>
    </lineage>
</organism>
<accession>A4CA96</accession>
<sequence>MTSAENVLFEFVENNSLPEENKNLVKILTVEDDINYQNALINSFKALTLDDGIQLDILTAQSVTEAALVLARNSDIALVFIDVVMEDDDSGLRLVDTIRNVIGNREMRIVLLTGQPSFAPERKVMESLDIDEYWNKSDITIEKLHSIVNSNLRTYNYIVQISAAKHGLQLVLDAARSINSKHDIESFSSAVLDEITNILNISEGGGVLCSGNTQHSEVAPKVITTSGCFRGLEGQFLTAKSLDDEIYQAVKKSIHTKTHVFSPHHTVFYFETPDFDNNHYITIVKSDNPISQQNIYLLQVFSENVSTGFSNIALLNRLTELAYTDVALNMPNRNWLQREIENMNASEQQKTLLLVFEILQFDEKSFSFGYEFCNKTLKRLQLNIQQQLASYSPRIALFKNDSLGVLIANDPPLSDSVIDSFNRQAFVADGVLQIMDVRVLAVDLNSVLQNNASQIFNLAESTLNEANINLAEFIRFTPANTQALTRRFDLMLKLRSAIRNNELMIALQPKVNLNSHKVVGFEALARWQLADGTFISPDEFIELAETAGLISVLDKLIFDKILEATNVLNCHGYCLPIAFNASTSDLLSDQYFVEMTEKIAKYGVSPQQLELEVTETQAIFNYEKVNKTLHKFAKLGIKISIDDFGTGYSSLQHIAQIPAHAIKIDRCFVSNLQNNESNEHIINMIMMLADTFGFEVIAEGVENKYEQEWLSNIGCRIAQGYLFAKPMFMDDLLVWLKNNEKLHGR</sequence>
<dbReference type="SUPFAM" id="SSF141868">
    <property type="entry name" value="EAL domain-like"/>
    <property type="match status" value="1"/>
</dbReference>
<dbReference type="eggNOG" id="COG0784">
    <property type="taxonomic scope" value="Bacteria"/>
</dbReference>
<dbReference type="PROSITE" id="PS50110">
    <property type="entry name" value="RESPONSE_REGULATORY"/>
    <property type="match status" value="1"/>
</dbReference>
<evidence type="ECO:0000259" key="2">
    <source>
        <dbReference type="PROSITE" id="PS50110"/>
    </source>
</evidence>
<dbReference type="eggNOG" id="COG2200">
    <property type="taxonomic scope" value="Bacteria"/>
</dbReference>
<dbReference type="Pfam" id="PF00563">
    <property type="entry name" value="EAL"/>
    <property type="match status" value="1"/>
</dbReference>
<reference evidence="4 5" key="1">
    <citation type="submission" date="2006-02" db="EMBL/GenBank/DDBJ databases">
        <authorList>
            <person name="Moran M.A."/>
            <person name="Kjelleberg S."/>
            <person name="Egan S."/>
            <person name="Saunders N."/>
            <person name="Thomas T."/>
            <person name="Ferriera S."/>
            <person name="Johnson J."/>
            <person name="Kravitz S."/>
            <person name="Halpern A."/>
            <person name="Remington K."/>
            <person name="Beeson K."/>
            <person name="Tran B."/>
            <person name="Rogers Y.-H."/>
            <person name="Friedman R."/>
            <person name="Venter J.C."/>
        </authorList>
    </citation>
    <scope>NUCLEOTIDE SEQUENCE [LARGE SCALE GENOMIC DNA]</scope>
    <source>
        <strain evidence="4 5">D2</strain>
    </source>
</reference>
<gene>
    <name evidence="4" type="ORF">PTD2_20852</name>
</gene>
<dbReference type="InterPro" id="IPR011006">
    <property type="entry name" value="CheY-like_superfamily"/>
</dbReference>
<dbReference type="RefSeq" id="WP_009840135.1">
    <property type="nucleotide sequence ID" value="NZ_CH959301.1"/>
</dbReference>
<dbReference type="Gene3D" id="3.20.20.450">
    <property type="entry name" value="EAL domain"/>
    <property type="match status" value="1"/>
</dbReference>
<protein>
    <submittedName>
        <fullName evidence="4">EAL domain protein</fullName>
    </submittedName>
</protein>
<dbReference type="InterPro" id="IPR050706">
    <property type="entry name" value="Cyclic-di-GMP_PDE-like"/>
</dbReference>
<dbReference type="GO" id="GO:0000160">
    <property type="term" value="P:phosphorelay signal transduction system"/>
    <property type="evidence" value="ECO:0007669"/>
    <property type="project" value="InterPro"/>
</dbReference>
<dbReference type="OrthoDB" id="9813903at2"/>